<dbReference type="EMBL" id="JAGIOO010000001">
    <property type="protein sequence ID" value="MBP2478844.1"/>
    <property type="molecule type" value="Genomic_DNA"/>
</dbReference>
<dbReference type="InterPro" id="IPR009081">
    <property type="entry name" value="PP-bd_ACP"/>
</dbReference>
<accession>A0ABS5AQJ8</accession>
<sequence>MTPDEAREIVRRALLTVAPEADLDALAPEADLREELDLDSMDFQAYAAELGRQSGRPVSEDDQRRLATFSGSVEFLTRGRSRR</sequence>
<dbReference type="PROSITE" id="PS50075">
    <property type="entry name" value="CARRIER"/>
    <property type="match status" value="1"/>
</dbReference>
<dbReference type="Proteomes" id="UP001519363">
    <property type="component" value="Unassembled WGS sequence"/>
</dbReference>
<evidence type="ECO:0000259" key="1">
    <source>
        <dbReference type="PROSITE" id="PS50075"/>
    </source>
</evidence>
<comment type="caution">
    <text evidence="2">The sequence shown here is derived from an EMBL/GenBank/DDBJ whole genome shotgun (WGS) entry which is preliminary data.</text>
</comment>
<reference evidence="2 3" key="1">
    <citation type="submission" date="2021-03" db="EMBL/GenBank/DDBJ databases">
        <title>Sequencing the genomes of 1000 actinobacteria strains.</title>
        <authorList>
            <person name="Klenk H.-P."/>
        </authorList>
    </citation>
    <scope>NUCLEOTIDE SEQUENCE [LARGE SCALE GENOMIC DNA]</scope>
    <source>
        <strain evidence="2 3">DSM 44580</strain>
    </source>
</reference>
<proteinExistence type="predicted"/>
<protein>
    <submittedName>
        <fullName evidence="2">Plasmid stability protein</fullName>
    </submittedName>
</protein>
<dbReference type="RefSeq" id="WP_086788145.1">
    <property type="nucleotide sequence ID" value="NZ_JAGIOO010000001.1"/>
</dbReference>
<dbReference type="Gene3D" id="1.10.1200.10">
    <property type="entry name" value="ACP-like"/>
    <property type="match status" value="1"/>
</dbReference>
<keyword evidence="3" id="KW-1185">Reference proteome</keyword>
<dbReference type="InterPro" id="IPR036736">
    <property type="entry name" value="ACP-like_sf"/>
</dbReference>
<gene>
    <name evidence="2" type="ORF">JOF53_007716</name>
</gene>
<evidence type="ECO:0000313" key="3">
    <source>
        <dbReference type="Proteomes" id="UP001519363"/>
    </source>
</evidence>
<organism evidence="2 3">
    <name type="scientific">Crossiella equi</name>
    <dbReference type="NCBI Taxonomy" id="130796"/>
    <lineage>
        <taxon>Bacteria</taxon>
        <taxon>Bacillati</taxon>
        <taxon>Actinomycetota</taxon>
        <taxon>Actinomycetes</taxon>
        <taxon>Pseudonocardiales</taxon>
        <taxon>Pseudonocardiaceae</taxon>
        <taxon>Crossiella</taxon>
    </lineage>
</organism>
<feature type="domain" description="Carrier" evidence="1">
    <location>
        <begin position="4"/>
        <end position="80"/>
    </location>
</feature>
<name>A0ABS5AQJ8_9PSEU</name>
<dbReference type="SUPFAM" id="SSF47336">
    <property type="entry name" value="ACP-like"/>
    <property type="match status" value="1"/>
</dbReference>
<evidence type="ECO:0000313" key="2">
    <source>
        <dbReference type="EMBL" id="MBP2478844.1"/>
    </source>
</evidence>